<accession>A0ABU9ZS90</accession>
<gene>
    <name evidence="1" type="ORF">PUR29_11425</name>
    <name evidence="2" type="ORF">PUR29_33140</name>
</gene>
<evidence type="ECO:0000313" key="2">
    <source>
        <dbReference type="EMBL" id="MEN3238295.1"/>
    </source>
</evidence>
<keyword evidence="3" id="KW-1185">Reference proteome</keyword>
<dbReference type="RefSeq" id="WP_346012953.1">
    <property type="nucleotide sequence ID" value="NZ_JAQYXP010000002.1"/>
</dbReference>
<dbReference type="EMBL" id="JAQYXP010000002">
    <property type="protein sequence ID" value="MEN3234208.1"/>
    <property type="molecule type" value="Genomic_DNA"/>
</dbReference>
<dbReference type="Proteomes" id="UP001407347">
    <property type="component" value="Unassembled WGS sequence"/>
</dbReference>
<organism evidence="1 3">
    <name type="scientific">Methylobacterium ajmalii</name>
    <dbReference type="NCBI Taxonomy" id="2738439"/>
    <lineage>
        <taxon>Bacteria</taxon>
        <taxon>Pseudomonadati</taxon>
        <taxon>Pseudomonadota</taxon>
        <taxon>Alphaproteobacteria</taxon>
        <taxon>Hyphomicrobiales</taxon>
        <taxon>Methylobacteriaceae</taxon>
        <taxon>Methylobacterium</taxon>
    </lineage>
</organism>
<reference evidence="1 3" key="1">
    <citation type="journal article" date="2023" name="PLoS ONE">
        <title>Complete genome assembly of Hawai'i environmental nontuberculous mycobacteria reveals unexpected co-isolation with methylobacteria.</title>
        <authorList>
            <person name="Hendrix J."/>
            <person name="Epperson L.E."/>
            <person name="Tong E.I."/>
            <person name="Chan Y.L."/>
            <person name="Hasan N.A."/>
            <person name="Dawrs S.N."/>
            <person name="Norton G.J."/>
            <person name="Virdi R."/>
            <person name="Crooks J.L."/>
            <person name="Chan E.D."/>
            <person name="Honda J.R."/>
            <person name="Strong M."/>
        </authorList>
    </citation>
    <scope>NUCLEOTIDE SEQUENCE [LARGE SCALE GENOMIC DNA]</scope>
    <source>
        <strain evidence="1 3">NJH_HI04-1</strain>
    </source>
</reference>
<proteinExistence type="predicted"/>
<protein>
    <submittedName>
        <fullName evidence="1">Uncharacterized protein</fullName>
    </submittedName>
</protein>
<sequence>MSLIYSGAATATVASNTTSIAITGLDLGTVLPGMTISLGARGRLTGDSYIIAIVTPSGTSGGTLTVLDPVGTAFNSAGFVIDTRDFNGTAPNYLIASYTQVLNALLRLTSPLTNLFTGSRQVALDKDSAGAVSRLLYAIGGRVWGSVEQRTITYTPTGVASVTTETLAVRAYPDGTTPTDVLTVDLGTGGADLRKTSVSMVAAATVDLGSAPVGKVALAGAATIVSFGAGRHLERLVHVVDGGGTLTHNATSLVLPGKANIVMAAGDCFHVTSDASGNWRVRSYDRASGKALAAIAAADIGDATASGRSVITGTAAAGAAALGLGATAAVTFGSLSVASVTAQAFSIDAKAYFAKVGSNYFINYADNTYTSYDVAGSVYRITIGGTNVMSAAPGAVEITGTLRASGNATFNGTTALIYKIDNSTYFTKDGSNAVINYDDNDYMLFNSGSNSLRTIIGGTSILSISNTVAAYAVPVALASYTVATMPAGVVGGMIFATNARNAGEASGAGTGAVAYYSNGNWRRLSDSAPITS</sequence>
<dbReference type="EMBL" id="JAQYXP010000005">
    <property type="protein sequence ID" value="MEN3238295.1"/>
    <property type="molecule type" value="Genomic_DNA"/>
</dbReference>
<comment type="caution">
    <text evidence="1">The sequence shown here is derived from an EMBL/GenBank/DDBJ whole genome shotgun (WGS) entry which is preliminary data.</text>
</comment>
<reference evidence="1" key="2">
    <citation type="submission" date="2023-02" db="EMBL/GenBank/DDBJ databases">
        <authorList>
            <person name="Hendrix J."/>
        </authorList>
    </citation>
    <scope>NUCLEOTIDE SEQUENCE</scope>
    <source>
        <strain evidence="1">NJH_HI04-1</strain>
    </source>
</reference>
<evidence type="ECO:0000313" key="1">
    <source>
        <dbReference type="EMBL" id="MEN3234208.1"/>
    </source>
</evidence>
<evidence type="ECO:0000313" key="3">
    <source>
        <dbReference type="Proteomes" id="UP001407347"/>
    </source>
</evidence>
<name>A0ABU9ZS90_9HYPH</name>